<dbReference type="Pfam" id="PF01515">
    <property type="entry name" value="PTA_PTB"/>
    <property type="match status" value="1"/>
</dbReference>
<dbReference type="InterPro" id="IPR028979">
    <property type="entry name" value="Ser_kin/Pase_Hpr-like_N_sf"/>
</dbReference>
<evidence type="ECO:0000256" key="7">
    <source>
        <dbReference type="ARBA" id="ARBA00021528"/>
    </source>
</evidence>
<keyword evidence="8 13" id="KW-0963">Cytoplasm</keyword>
<evidence type="ECO:0000259" key="15">
    <source>
        <dbReference type="Pfam" id="PF07085"/>
    </source>
</evidence>
<evidence type="ECO:0000256" key="9">
    <source>
        <dbReference type="ARBA" id="ARBA00022679"/>
    </source>
</evidence>
<comment type="domain">
    <text evidence="13">The N-terminal region seems to be important for proper quaternary structure. The C-terminal region contains the substrate-binding site.</text>
</comment>
<evidence type="ECO:0000259" key="14">
    <source>
        <dbReference type="Pfam" id="PF01515"/>
    </source>
</evidence>
<dbReference type="InterPro" id="IPR002505">
    <property type="entry name" value="PTA_PTB"/>
</dbReference>
<dbReference type="AlphaFoldDB" id="A0A7J5BF20"/>
<dbReference type="NCBIfam" id="NF004167">
    <property type="entry name" value="PRK05632.1"/>
    <property type="match status" value="1"/>
</dbReference>
<dbReference type="InterPro" id="IPR042113">
    <property type="entry name" value="P_AcTrfase_dom1"/>
</dbReference>
<keyword evidence="17" id="KW-1185">Reference proteome</keyword>
<reference evidence="16 17" key="1">
    <citation type="submission" date="2019-09" db="EMBL/GenBank/DDBJ databases">
        <title>Phylogeny of genus Pseudoclavibacter and closely related genus.</title>
        <authorList>
            <person name="Li Y."/>
        </authorList>
    </citation>
    <scope>NUCLEOTIDE SEQUENCE [LARGE SCALE GENOMIC DNA]</scope>
    <source>
        <strain evidence="16 17">KCTC 13959</strain>
    </source>
</reference>
<dbReference type="GO" id="GO:0005737">
    <property type="term" value="C:cytoplasm"/>
    <property type="evidence" value="ECO:0007669"/>
    <property type="project" value="UniProtKB-SubCell"/>
</dbReference>
<comment type="subcellular location">
    <subcellularLocation>
        <location evidence="2 13">Cytoplasm</location>
    </subcellularLocation>
</comment>
<dbReference type="Gene3D" id="3.40.1390.20">
    <property type="entry name" value="HprK N-terminal domain-like"/>
    <property type="match status" value="1"/>
</dbReference>
<dbReference type="Proteomes" id="UP000433493">
    <property type="component" value="Unassembled WGS sequence"/>
</dbReference>
<keyword evidence="10 13" id="KW-0012">Acyltransferase</keyword>
<dbReference type="SUPFAM" id="SSF52540">
    <property type="entry name" value="P-loop containing nucleoside triphosphate hydrolases"/>
    <property type="match status" value="1"/>
</dbReference>
<evidence type="ECO:0000256" key="13">
    <source>
        <dbReference type="PIRNR" id="PIRNR006107"/>
    </source>
</evidence>
<dbReference type="GO" id="GO:0008959">
    <property type="term" value="F:phosphate acetyltransferase activity"/>
    <property type="evidence" value="ECO:0007669"/>
    <property type="project" value="UniProtKB-EC"/>
</dbReference>
<feature type="domain" description="DRTGG" evidence="15">
    <location>
        <begin position="220"/>
        <end position="332"/>
    </location>
</feature>
<comment type="catalytic activity">
    <reaction evidence="1 13">
        <text>acetyl-CoA + phosphate = acetyl phosphate + CoA</text>
        <dbReference type="Rhea" id="RHEA:19521"/>
        <dbReference type="ChEBI" id="CHEBI:22191"/>
        <dbReference type="ChEBI" id="CHEBI:43474"/>
        <dbReference type="ChEBI" id="CHEBI:57287"/>
        <dbReference type="ChEBI" id="CHEBI:57288"/>
        <dbReference type="EC" id="2.3.1.8"/>
    </reaction>
</comment>
<dbReference type="NCBIfam" id="TIGR00651">
    <property type="entry name" value="pta"/>
    <property type="match status" value="1"/>
</dbReference>
<dbReference type="Gene3D" id="3.40.50.10950">
    <property type="match status" value="1"/>
</dbReference>
<gene>
    <name evidence="16" type="ORF">F8O05_00845</name>
</gene>
<dbReference type="NCBIfam" id="NF007233">
    <property type="entry name" value="PRK09653.1"/>
    <property type="match status" value="1"/>
</dbReference>
<evidence type="ECO:0000256" key="8">
    <source>
        <dbReference type="ARBA" id="ARBA00022490"/>
    </source>
</evidence>
<evidence type="ECO:0000256" key="2">
    <source>
        <dbReference type="ARBA" id="ARBA00004496"/>
    </source>
</evidence>
<comment type="pathway">
    <text evidence="3 13">Metabolic intermediate biosynthesis; acetyl-CoA biosynthesis; acetyl-CoA from acetate: step 2/2.</text>
</comment>
<accession>A0A7J5BF20</accession>
<protein>
    <recommendedName>
        <fullName evidence="7 13">Phosphate acetyltransferase</fullName>
        <ecNumber evidence="6 13">2.3.1.8</ecNumber>
    </recommendedName>
    <alternativeName>
        <fullName evidence="11 13">Phosphotransacetylase</fullName>
    </alternativeName>
</protein>
<dbReference type="Gene3D" id="3.40.50.10750">
    <property type="entry name" value="Isocitrate/Isopropylmalate dehydrogenase-like"/>
    <property type="match status" value="1"/>
</dbReference>
<feature type="domain" description="Phosphate acetyl/butaryl transferase" evidence="14">
    <location>
        <begin position="378"/>
        <end position="695"/>
    </location>
</feature>
<dbReference type="OrthoDB" id="9808984at2"/>
<evidence type="ECO:0000256" key="12">
    <source>
        <dbReference type="ARBA" id="ARBA00049955"/>
    </source>
</evidence>
<dbReference type="Pfam" id="PF13500">
    <property type="entry name" value="AAA_26"/>
    <property type="match status" value="1"/>
</dbReference>
<evidence type="ECO:0000256" key="4">
    <source>
        <dbReference type="ARBA" id="ARBA00008756"/>
    </source>
</evidence>
<dbReference type="InterPro" id="IPR004614">
    <property type="entry name" value="P_AcTrfase"/>
</dbReference>
<evidence type="ECO:0000313" key="17">
    <source>
        <dbReference type="Proteomes" id="UP000433493"/>
    </source>
</evidence>
<dbReference type="GO" id="GO:0006085">
    <property type="term" value="P:acetyl-CoA biosynthetic process"/>
    <property type="evidence" value="ECO:0007669"/>
    <property type="project" value="UniProtKB-UniPathway"/>
</dbReference>
<dbReference type="InterPro" id="IPR050500">
    <property type="entry name" value="Phos_Acetyltrans/Butyryltrans"/>
</dbReference>
<dbReference type="Gene3D" id="3.40.50.300">
    <property type="entry name" value="P-loop containing nucleotide triphosphate hydrolases"/>
    <property type="match status" value="1"/>
</dbReference>
<comment type="similarity">
    <text evidence="4 13">In the C-terminal section; belongs to the phosphate acetyltransferase and butyryltransferase family.</text>
</comment>
<comment type="function">
    <text evidence="12 13">Involved in acetate metabolism.</text>
</comment>
<dbReference type="InterPro" id="IPR042112">
    <property type="entry name" value="P_AcTrfase_dom2"/>
</dbReference>
<comment type="caution">
    <text evidence="16">The sequence shown here is derived from an EMBL/GenBank/DDBJ whole genome shotgun (WGS) entry which is preliminary data.</text>
</comment>
<evidence type="ECO:0000256" key="1">
    <source>
        <dbReference type="ARBA" id="ARBA00000705"/>
    </source>
</evidence>
<evidence type="ECO:0000256" key="3">
    <source>
        <dbReference type="ARBA" id="ARBA00004989"/>
    </source>
</evidence>
<name>A0A7J5BF20_9MICO</name>
<dbReference type="PANTHER" id="PTHR43356">
    <property type="entry name" value="PHOSPHATE ACETYLTRANSFERASE"/>
    <property type="match status" value="1"/>
</dbReference>
<keyword evidence="9 13" id="KW-0808">Transferase</keyword>
<dbReference type="FunFam" id="3.40.50.10750:FF:000001">
    <property type="entry name" value="Phosphate acetyltransferase"/>
    <property type="match status" value="1"/>
</dbReference>
<dbReference type="UniPathway" id="UPA00340">
    <property type="reaction ID" value="UER00459"/>
</dbReference>
<proteinExistence type="inferred from homology"/>
<dbReference type="InterPro" id="IPR027417">
    <property type="entry name" value="P-loop_NTPase"/>
</dbReference>
<dbReference type="InterPro" id="IPR010766">
    <property type="entry name" value="DRTGG"/>
</dbReference>
<evidence type="ECO:0000256" key="10">
    <source>
        <dbReference type="ARBA" id="ARBA00023315"/>
    </source>
</evidence>
<sequence length="701" mass="75107">MTASIYITSSEGFSGKQAVALGVLDTLTKHVGRVGLFRPIVEDPASDDVLSHMLDRVDSSLGLTPEDCFGTTYDGVHDDADAALAKIIQRYDAIARRCEAVVIIGSDFTDVGNPAELGFNARVATNLGAPVLLVLSGRNQNDLTPRTAEELAQVAGSTIPELQDEHTKLIGVIVNRAEPDALEEIRTEVDQAVTEALTDQRVPVWALPQNPILIAPTVVELANAVDGSLYSGDEALMSREVLGVTVCGMSMENVLPRTFESGVAVVASDRTETLVALLLAQQADNFPSLAAIVVNGPFEFSDTIETLLRGVDLNLPIVRTQYGTFETSQRIVNTRGRFSAANRRKVDAALKDFAKYVDAEELVGLLNVPEPSVVTPLMFEYTLLDRARRDRKKIVLPEGDDDRILIAASTLLAREVADLVILGDADAIRRRAVELGINLDAAEILSTKNPDLLDRFAEEYARLRAHKGMTVEDARLRMQDVSYFGTMMVHLGLADGMVSGAAHTTAHTIKPSFEIVKTKPSVSIVSSVFLMSLADRVLVYGDCAVNPSPNAEQLADIAISSAETAKQFHIEPRVAMLSYSTGDSGSGADVDKVREATQIVRGRAPELAVEGPLQYDAATDLAVAAKKMPGSQVAGRASVFIFPDLNTGNNTYKAVQRSAGAVAIGPVLQGLNKPINDLSRGALISDIINTVAITAIQAQAQ</sequence>
<dbReference type="PANTHER" id="PTHR43356:SF3">
    <property type="entry name" value="PHOSPHATE ACETYLTRANSFERASE"/>
    <property type="match status" value="1"/>
</dbReference>
<evidence type="ECO:0000313" key="16">
    <source>
        <dbReference type="EMBL" id="KAB1644856.1"/>
    </source>
</evidence>
<organism evidence="16 17">
    <name type="scientific">Gulosibacter chungangensis</name>
    <dbReference type="NCBI Taxonomy" id="979746"/>
    <lineage>
        <taxon>Bacteria</taxon>
        <taxon>Bacillati</taxon>
        <taxon>Actinomycetota</taxon>
        <taxon>Actinomycetes</taxon>
        <taxon>Micrococcales</taxon>
        <taxon>Microbacteriaceae</taxon>
        <taxon>Gulosibacter</taxon>
    </lineage>
</organism>
<comment type="similarity">
    <text evidence="5 13">In the N-terminal section; belongs to the CobB/CobQ family.</text>
</comment>
<evidence type="ECO:0000256" key="11">
    <source>
        <dbReference type="ARBA" id="ARBA00031108"/>
    </source>
</evidence>
<dbReference type="EC" id="2.3.1.8" evidence="6 13"/>
<dbReference type="RefSeq" id="WP_158050869.1">
    <property type="nucleotide sequence ID" value="NZ_WBKB01000001.1"/>
</dbReference>
<dbReference type="PIRSF" id="PIRSF006107">
    <property type="entry name" value="PhpActrans_proteobac"/>
    <property type="match status" value="1"/>
</dbReference>
<dbReference type="SUPFAM" id="SSF75138">
    <property type="entry name" value="HprK N-terminal domain-like"/>
    <property type="match status" value="1"/>
</dbReference>
<dbReference type="EMBL" id="WBKB01000001">
    <property type="protein sequence ID" value="KAB1644856.1"/>
    <property type="molecule type" value="Genomic_DNA"/>
</dbReference>
<evidence type="ECO:0000256" key="6">
    <source>
        <dbReference type="ARBA" id="ARBA00012707"/>
    </source>
</evidence>
<dbReference type="SUPFAM" id="SSF53659">
    <property type="entry name" value="Isocitrate/Isopropylmalate dehydrogenase-like"/>
    <property type="match status" value="1"/>
</dbReference>
<evidence type="ECO:0000256" key="5">
    <source>
        <dbReference type="ARBA" id="ARBA00009786"/>
    </source>
</evidence>
<dbReference type="Pfam" id="PF07085">
    <property type="entry name" value="DRTGG"/>
    <property type="match status" value="1"/>
</dbReference>
<dbReference type="InterPro" id="IPR016475">
    <property type="entry name" value="P-Actrans_bac"/>
</dbReference>